<evidence type="ECO:0000256" key="11">
    <source>
        <dbReference type="ARBA" id="ARBA00023136"/>
    </source>
</evidence>
<evidence type="ECO:0000256" key="14">
    <source>
        <dbReference type="SAM" id="Coils"/>
    </source>
</evidence>
<dbReference type="PANTHER" id="PTHR10721:SF1">
    <property type="entry name" value="MITOCHONDRIAL IMPORT INNER MEMBRANE TRANSLOCASE SUBUNIT TIM44"/>
    <property type="match status" value="1"/>
</dbReference>
<keyword evidence="9 13" id="KW-0811">Translocation</keyword>
<evidence type="ECO:0000256" key="10">
    <source>
        <dbReference type="ARBA" id="ARBA00023128"/>
    </source>
</evidence>
<evidence type="ECO:0000256" key="13">
    <source>
        <dbReference type="PIRNR" id="PIRNR037871"/>
    </source>
</evidence>
<evidence type="ECO:0000256" key="1">
    <source>
        <dbReference type="ARBA" id="ARBA00004637"/>
    </source>
</evidence>
<evidence type="ECO:0000256" key="5">
    <source>
        <dbReference type="ARBA" id="ARBA00022792"/>
    </source>
</evidence>
<dbReference type="Gene3D" id="3.10.450.240">
    <property type="match status" value="1"/>
</dbReference>
<keyword evidence="7 13" id="KW-0653">Protein transport</keyword>
<keyword evidence="5 13" id="KW-0999">Mitochondrion inner membrane</keyword>
<name>F8QHD7_SERL3</name>
<dbReference type="GO" id="GO:0051087">
    <property type="term" value="F:protein-folding chaperone binding"/>
    <property type="evidence" value="ECO:0007669"/>
    <property type="project" value="InterPro"/>
</dbReference>
<keyword evidence="4" id="KW-0547">Nucleotide-binding</keyword>
<evidence type="ECO:0000256" key="8">
    <source>
        <dbReference type="ARBA" id="ARBA00022946"/>
    </source>
</evidence>
<keyword evidence="6" id="KW-0067">ATP-binding</keyword>
<dbReference type="GO" id="GO:0005743">
    <property type="term" value="C:mitochondrial inner membrane"/>
    <property type="evidence" value="ECO:0007669"/>
    <property type="project" value="UniProtKB-SubCell"/>
</dbReference>
<evidence type="ECO:0000256" key="4">
    <source>
        <dbReference type="ARBA" id="ARBA00022741"/>
    </source>
</evidence>
<gene>
    <name evidence="17" type="ORF">SERLA73DRAFT_99496</name>
</gene>
<evidence type="ECO:0000256" key="15">
    <source>
        <dbReference type="SAM" id="MobiDB-lite"/>
    </source>
</evidence>
<proteinExistence type="inferred from homology"/>
<dbReference type="OrthoDB" id="10265990at2759"/>
<dbReference type="InParanoid" id="F8QHD7"/>
<dbReference type="EMBL" id="GL945509">
    <property type="protein sequence ID" value="EGN92247.1"/>
    <property type="molecule type" value="Genomic_DNA"/>
</dbReference>
<keyword evidence="14" id="KW-0175">Coiled coil</keyword>
<evidence type="ECO:0000256" key="2">
    <source>
        <dbReference type="ARBA" id="ARBA00009597"/>
    </source>
</evidence>
<dbReference type="InterPro" id="IPR007379">
    <property type="entry name" value="Tim44-like_dom"/>
</dbReference>
<dbReference type="FunFam" id="3.10.450.240:FF:000002">
    <property type="entry name" value="Mitochondrial import inner membrane translocase subunit TIM44"/>
    <property type="match status" value="1"/>
</dbReference>
<dbReference type="InterPro" id="IPR017303">
    <property type="entry name" value="Tim44"/>
</dbReference>
<dbReference type="eggNOG" id="KOG2580">
    <property type="taxonomic scope" value="Eukaryota"/>
</dbReference>
<evidence type="ECO:0000313" key="17">
    <source>
        <dbReference type="EMBL" id="EGN92247.1"/>
    </source>
</evidence>
<feature type="region of interest" description="Disordered" evidence="15">
    <location>
        <begin position="31"/>
        <end position="58"/>
    </location>
</feature>
<keyword evidence="10 13" id="KW-0496">Mitochondrion</keyword>
<dbReference type="SUPFAM" id="SSF54427">
    <property type="entry name" value="NTF2-like"/>
    <property type="match status" value="1"/>
</dbReference>
<evidence type="ECO:0000256" key="9">
    <source>
        <dbReference type="ARBA" id="ARBA00023010"/>
    </source>
</evidence>
<dbReference type="GO" id="GO:0005524">
    <property type="term" value="F:ATP binding"/>
    <property type="evidence" value="ECO:0007669"/>
    <property type="project" value="UniProtKB-KW"/>
</dbReference>
<reference evidence="18" key="1">
    <citation type="journal article" date="2011" name="Science">
        <title>The plant cell wall-decomposing machinery underlies the functional diversity of forest fungi.</title>
        <authorList>
            <person name="Eastwood D.C."/>
            <person name="Floudas D."/>
            <person name="Binder M."/>
            <person name="Majcherczyk A."/>
            <person name="Schneider P."/>
            <person name="Aerts A."/>
            <person name="Asiegbu F.O."/>
            <person name="Baker S.E."/>
            <person name="Barry K."/>
            <person name="Bendiksby M."/>
            <person name="Blumentritt M."/>
            <person name="Coutinho P.M."/>
            <person name="Cullen D."/>
            <person name="de Vries R.P."/>
            <person name="Gathman A."/>
            <person name="Goodell B."/>
            <person name="Henrissat B."/>
            <person name="Ihrmark K."/>
            <person name="Kauserud H."/>
            <person name="Kohler A."/>
            <person name="LaButti K."/>
            <person name="Lapidus A."/>
            <person name="Lavin J.L."/>
            <person name="Lee Y.-H."/>
            <person name="Lindquist E."/>
            <person name="Lilly W."/>
            <person name="Lucas S."/>
            <person name="Morin E."/>
            <person name="Murat C."/>
            <person name="Oguiza J.A."/>
            <person name="Park J."/>
            <person name="Pisabarro A.G."/>
            <person name="Riley R."/>
            <person name="Rosling A."/>
            <person name="Salamov A."/>
            <person name="Schmidt O."/>
            <person name="Schmutz J."/>
            <person name="Skrede I."/>
            <person name="Stenlid J."/>
            <person name="Wiebenga A."/>
            <person name="Xie X."/>
            <person name="Kuees U."/>
            <person name="Hibbett D.S."/>
            <person name="Hoffmeister D."/>
            <person name="Hoegberg N."/>
            <person name="Martin F."/>
            <person name="Grigoriev I.V."/>
            <person name="Watkinson S.C."/>
        </authorList>
    </citation>
    <scope>NUCLEOTIDE SEQUENCE [LARGE SCALE GENOMIC DNA]</scope>
    <source>
        <strain evidence="18">strain S7.3</strain>
    </source>
</reference>
<keyword evidence="3 13" id="KW-0813">Transport</keyword>
<dbReference type="OMA" id="NFQMEPF"/>
<evidence type="ECO:0000313" key="18">
    <source>
        <dbReference type="Proteomes" id="UP000008063"/>
    </source>
</evidence>
<dbReference type="SMART" id="SM00978">
    <property type="entry name" value="Tim44"/>
    <property type="match status" value="1"/>
</dbReference>
<dbReference type="InterPro" id="IPR032710">
    <property type="entry name" value="NTF2-like_dom_sf"/>
</dbReference>
<dbReference type="PIRSF" id="PIRSF037871">
    <property type="entry name" value="TIM44"/>
    <property type="match status" value="1"/>
</dbReference>
<evidence type="ECO:0000256" key="12">
    <source>
        <dbReference type="ARBA" id="ARBA00074309"/>
    </source>
</evidence>
<dbReference type="FunCoup" id="F8QHD7">
    <property type="interactions" value="331"/>
</dbReference>
<dbReference type="GO" id="GO:0030150">
    <property type="term" value="P:protein import into mitochondrial matrix"/>
    <property type="evidence" value="ECO:0007669"/>
    <property type="project" value="InterPro"/>
</dbReference>
<organism evidence="18">
    <name type="scientific">Serpula lacrymans var. lacrymans (strain S7.3)</name>
    <name type="common">Dry rot fungus</name>
    <dbReference type="NCBI Taxonomy" id="936435"/>
    <lineage>
        <taxon>Eukaryota</taxon>
        <taxon>Fungi</taxon>
        <taxon>Dikarya</taxon>
        <taxon>Basidiomycota</taxon>
        <taxon>Agaricomycotina</taxon>
        <taxon>Agaricomycetes</taxon>
        <taxon>Agaricomycetidae</taxon>
        <taxon>Boletales</taxon>
        <taxon>Coniophorineae</taxon>
        <taxon>Serpulaceae</taxon>
        <taxon>Serpula</taxon>
    </lineage>
</organism>
<feature type="coiled-coil region" evidence="14">
    <location>
        <begin position="66"/>
        <end position="93"/>
    </location>
</feature>
<accession>F8QHD7</accession>
<comment type="similarity">
    <text evidence="2 13">Belongs to the Tim44 family.</text>
</comment>
<dbReference type="AlphaFoldDB" id="F8QHD7"/>
<evidence type="ECO:0000256" key="3">
    <source>
        <dbReference type="ARBA" id="ARBA00022448"/>
    </source>
</evidence>
<sequence>MLPRHLRSAVLARAHVLPSSRSFPPPFRIAPLPHTRSPPTARPFHSSSPRNNDLPKSPFQTFVEVLREELRKNRELQDNVKQLQGDVDKLQDSEAMKRARAAYERARLTSSIKENPRLRAAAEELRKTGVKVGDAVSEALKTMEESELMRAISKATNAVSSTIAHTTEPIRNTAAYKTLSETLVDALDDSGSAKHAGFEEKEARRKRRQVRLAKAGKGGGLGTGVKPVEENPEAGQAMVLHKDSPRQEAWNKLKETNPLLRRLVSLRQSYDESENPVVASMRSVTDTVGSWFDENETAQVTKLMRTLDPAFNKEGFERELREYIVPEVVDAYLSADQEALKAWCGEATYNVLWATMEQYLKQGLISDSKVLDIRQVDVSDGKILENNVPVFVITFATQEVLLFRNAKTREVIVGAEDKVEQCMYAAVVTRVAEELGNELTGGWKVVEMARRSSRAYL</sequence>
<dbReference type="PANTHER" id="PTHR10721">
    <property type="entry name" value="MITOCHONDRIAL IMPORT INNER MEMBRANE TRANSLOCASE SUBUNIT TIM44"/>
    <property type="match status" value="1"/>
</dbReference>
<evidence type="ECO:0000256" key="7">
    <source>
        <dbReference type="ARBA" id="ARBA00022927"/>
    </source>
</evidence>
<dbReference type="HOGENOM" id="CLU_020932_0_0_1"/>
<comment type="function">
    <text evidence="13">Essential component of the PAM complex, a complex required for the translocation of transit peptide-containing proteins from the inner membrane into the mitochondrial matrix in an ATP-dependent manner.</text>
</comment>
<keyword evidence="18" id="KW-1185">Reference proteome</keyword>
<dbReference type="Proteomes" id="UP000008063">
    <property type="component" value="Unassembled WGS sequence"/>
</dbReference>
<evidence type="ECO:0000256" key="6">
    <source>
        <dbReference type="ARBA" id="ARBA00022840"/>
    </source>
</evidence>
<protein>
    <recommendedName>
        <fullName evidence="12 13">Mitochondrial import inner membrane translocase subunit TIM44</fullName>
    </recommendedName>
</protein>
<dbReference type="Pfam" id="PF04280">
    <property type="entry name" value="Tim44"/>
    <property type="match status" value="1"/>
</dbReference>
<comment type="subcellular location">
    <subcellularLocation>
        <location evidence="1">Mitochondrion inner membrane</location>
        <topology evidence="1">Peripheral membrane protein</topology>
    </subcellularLocation>
</comment>
<feature type="domain" description="Tim44-like" evidence="16">
    <location>
        <begin position="297"/>
        <end position="450"/>
    </location>
</feature>
<dbReference type="STRING" id="936435.F8QHD7"/>
<dbReference type="InterPro" id="IPR039544">
    <property type="entry name" value="Tim44-like"/>
</dbReference>
<keyword evidence="11 13" id="KW-0472">Membrane</keyword>
<keyword evidence="8" id="KW-0809">Transit peptide</keyword>
<evidence type="ECO:0000259" key="16">
    <source>
        <dbReference type="SMART" id="SM00978"/>
    </source>
</evidence>